<dbReference type="Proteomes" id="UP000017842">
    <property type="component" value="Unassembled WGS sequence"/>
</dbReference>
<feature type="transmembrane region" description="Helical" evidence="1">
    <location>
        <begin position="6"/>
        <end position="22"/>
    </location>
</feature>
<organism evidence="2 3">
    <name type="scientific">Methyloglobulus morosus KoM1</name>
    <dbReference type="NCBI Taxonomy" id="1116472"/>
    <lineage>
        <taxon>Bacteria</taxon>
        <taxon>Pseudomonadati</taxon>
        <taxon>Pseudomonadota</taxon>
        <taxon>Gammaproteobacteria</taxon>
        <taxon>Methylococcales</taxon>
        <taxon>Methylococcaceae</taxon>
        <taxon>Methyloglobulus</taxon>
    </lineage>
</organism>
<accession>V5BKF1</accession>
<keyword evidence="1" id="KW-0812">Transmembrane</keyword>
<dbReference type="STRING" id="1116472.MGMO_184c00080"/>
<protein>
    <submittedName>
        <fullName evidence="2">Uncharacterized protein</fullName>
    </submittedName>
</protein>
<gene>
    <name evidence="2" type="ORF">MGMO_184c00080</name>
</gene>
<keyword evidence="1" id="KW-0472">Membrane</keyword>
<dbReference type="AlphaFoldDB" id="V5BKF1"/>
<dbReference type="RefSeq" id="WP_023496575.1">
    <property type="nucleotide sequence ID" value="NZ_AYLO01000166.1"/>
</dbReference>
<name>V5BKF1_9GAMM</name>
<reference evidence="2 3" key="1">
    <citation type="journal article" date="2013" name="Genome Announc.">
        <title>Draft Genome Sequence of the Methanotrophic Gammaproteobacterium Methyloglobulus morosus DSM 22980 Strain KoM1.</title>
        <authorList>
            <person name="Poehlein A."/>
            <person name="Deutzmann J.S."/>
            <person name="Daniel R."/>
            <person name="Simeonova D.D."/>
        </authorList>
    </citation>
    <scope>NUCLEOTIDE SEQUENCE [LARGE SCALE GENOMIC DNA]</scope>
    <source>
        <strain evidence="2 3">KoM1</strain>
    </source>
</reference>
<proteinExistence type="predicted"/>
<comment type="caution">
    <text evidence="2">The sequence shown here is derived from an EMBL/GenBank/DDBJ whole genome shotgun (WGS) entry which is preliminary data.</text>
</comment>
<evidence type="ECO:0000313" key="2">
    <source>
        <dbReference type="EMBL" id="ESS66587.1"/>
    </source>
</evidence>
<evidence type="ECO:0000313" key="3">
    <source>
        <dbReference type="Proteomes" id="UP000017842"/>
    </source>
</evidence>
<sequence>MLRLVFEAVMVIAVVSCLYFMMKLGEIDNKPDEPSPGNEDDPEGK</sequence>
<keyword evidence="1" id="KW-1133">Transmembrane helix</keyword>
<evidence type="ECO:0000256" key="1">
    <source>
        <dbReference type="SAM" id="Phobius"/>
    </source>
</evidence>
<keyword evidence="3" id="KW-1185">Reference proteome</keyword>
<dbReference type="EMBL" id="AYLO01000166">
    <property type="protein sequence ID" value="ESS66587.1"/>
    <property type="molecule type" value="Genomic_DNA"/>
</dbReference>